<sequence length="188" mass="19904">MSSETPSPEQPQTPVVVPLPDGSSATLRVGEAPTVDETVLAALRALPAPEHQVASFAVHAFSGDSLTAGRVLAVEDLLATVDDEPAPHGLLVAVPDARSLLVHAVRDEHVLRAAHLMATIARLRQGEADAIDADVFYRAPDGTPQRITAHADAEVEVHVEGAFADTLAAMGLIDRSRRARRAAKRAKR</sequence>
<dbReference type="RefSeq" id="WP_141321534.1">
    <property type="nucleotide sequence ID" value="NZ_BJLP01000045.1"/>
</dbReference>
<dbReference type="Proteomes" id="UP000315842">
    <property type="component" value="Unassembled WGS sequence"/>
</dbReference>
<dbReference type="EMBL" id="BJLP01000045">
    <property type="protein sequence ID" value="GEA82048.1"/>
    <property type="molecule type" value="Genomic_DNA"/>
</dbReference>
<evidence type="ECO:0000256" key="1">
    <source>
        <dbReference type="SAM" id="MobiDB-lite"/>
    </source>
</evidence>
<reference evidence="2 3" key="1">
    <citation type="submission" date="2019-06" db="EMBL/GenBank/DDBJ databases">
        <title>Whole genome shotgun sequence of Cellulomonas uda NBRC 3747.</title>
        <authorList>
            <person name="Hosoyama A."/>
            <person name="Uohara A."/>
            <person name="Ohji S."/>
            <person name="Ichikawa N."/>
        </authorList>
    </citation>
    <scope>NUCLEOTIDE SEQUENCE [LARGE SCALE GENOMIC DNA]</scope>
    <source>
        <strain evidence="2 3">NBRC 3747</strain>
    </source>
</reference>
<feature type="region of interest" description="Disordered" evidence="1">
    <location>
        <begin position="1"/>
        <end position="21"/>
    </location>
</feature>
<protein>
    <submittedName>
        <fullName evidence="2">Uncharacterized protein</fullName>
    </submittedName>
</protein>
<gene>
    <name evidence="2" type="ORF">CUD01_24920</name>
</gene>
<evidence type="ECO:0000313" key="3">
    <source>
        <dbReference type="Proteomes" id="UP000315842"/>
    </source>
</evidence>
<name>A0A4Y3KGC5_CELUD</name>
<accession>A0A4Y3KGC5</accession>
<organism evidence="2 3">
    <name type="scientific">Cellulomonas uda</name>
    <dbReference type="NCBI Taxonomy" id="1714"/>
    <lineage>
        <taxon>Bacteria</taxon>
        <taxon>Bacillati</taxon>
        <taxon>Actinomycetota</taxon>
        <taxon>Actinomycetes</taxon>
        <taxon>Micrococcales</taxon>
        <taxon>Cellulomonadaceae</taxon>
        <taxon>Cellulomonas</taxon>
    </lineage>
</organism>
<dbReference type="AlphaFoldDB" id="A0A4Y3KGC5"/>
<keyword evidence="3" id="KW-1185">Reference proteome</keyword>
<evidence type="ECO:0000313" key="2">
    <source>
        <dbReference type="EMBL" id="GEA82048.1"/>
    </source>
</evidence>
<feature type="compositionally biased region" description="Polar residues" evidence="1">
    <location>
        <begin position="1"/>
        <end position="13"/>
    </location>
</feature>
<proteinExistence type="predicted"/>
<comment type="caution">
    <text evidence="2">The sequence shown here is derived from an EMBL/GenBank/DDBJ whole genome shotgun (WGS) entry which is preliminary data.</text>
</comment>